<feature type="domain" description="SPOR" evidence="3">
    <location>
        <begin position="160"/>
        <end position="238"/>
    </location>
</feature>
<keyword evidence="2" id="KW-0472">Membrane</keyword>
<dbReference type="InterPro" id="IPR007730">
    <property type="entry name" value="SPOR-like_dom"/>
</dbReference>
<dbReference type="EMBL" id="QURR01000021">
    <property type="protein sequence ID" value="RGE42930.1"/>
    <property type="molecule type" value="Genomic_DNA"/>
</dbReference>
<dbReference type="PANTHER" id="PTHR38687:SF1">
    <property type="entry name" value="CELL DIVISION PROTEIN DEDD"/>
    <property type="match status" value="1"/>
</dbReference>
<evidence type="ECO:0000313" key="4">
    <source>
        <dbReference type="EMBL" id="RGE42930.1"/>
    </source>
</evidence>
<evidence type="ECO:0000259" key="3">
    <source>
        <dbReference type="PROSITE" id="PS51724"/>
    </source>
</evidence>
<keyword evidence="5" id="KW-1185">Reference proteome</keyword>
<sequence>MKNQQRGGTILGLIFGMVIGLAAALAVAIYVTKVPVPFLNKGGNNTERDAAEAERNRNWDPNAPLQSRQPAPPPAATPAPSDVTVATPTTPVQPTASGGVTTPEVPSSTPSTSTAGADKPSKPAPGDPLGDLVKERSAAADKAEKARAEKEKATQMAQAGDAAFNYFVQAGAFRGQSEAEAQRAKLAMLGWESRISEREQNGITVFRVRVGPFGKRDDAEQLKGRLDGAGVDSTLVRAAK</sequence>
<keyword evidence="2" id="KW-1133">Transmembrane helix</keyword>
<accession>A0A373FFM5</accession>
<feature type="compositionally biased region" description="Low complexity" evidence="1">
    <location>
        <begin position="78"/>
        <end position="114"/>
    </location>
</feature>
<comment type="caution">
    <text evidence="4">The sequence shown here is derived from an EMBL/GenBank/DDBJ whole genome shotgun (WGS) entry which is preliminary data.</text>
</comment>
<organism evidence="4 5">
    <name type="scientific">Comamonas testosteroni</name>
    <name type="common">Pseudomonas testosteroni</name>
    <dbReference type="NCBI Taxonomy" id="285"/>
    <lineage>
        <taxon>Bacteria</taxon>
        <taxon>Pseudomonadati</taxon>
        <taxon>Pseudomonadota</taxon>
        <taxon>Betaproteobacteria</taxon>
        <taxon>Burkholderiales</taxon>
        <taxon>Comamonadaceae</taxon>
        <taxon>Comamonas</taxon>
    </lineage>
</organism>
<evidence type="ECO:0000256" key="1">
    <source>
        <dbReference type="SAM" id="MobiDB-lite"/>
    </source>
</evidence>
<dbReference type="PANTHER" id="PTHR38687">
    <property type="entry name" value="CELL DIVISION PROTEIN DEDD-RELATED"/>
    <property type="match status" value="1"/>
</dbReference>
<dbReference type="Gene3D" id="3.30.70.1070">
    <property type="entry name" value="Sporulation related repeat"/>
    <property type="match status" value="1"/>
</dbReference>
<gene>
    <name evidence="4" type="ORF">DZC30_15865</name>
</gene>
<feature type="transmembrane region" description="Helical" evidence="2">
    <location>
        <begin position="12"/>
        <end position="31"/>
    </location>
</feature>
<feature type="compositionally biased region" description="Basic and acidic residues" evidence="1">
    <location>
        <begin position="46"/>
        <end position="58"/>
    </location>
</feature>
<dbReference type="InterPro" id="IPR036680">
    <property type="entry name" value="SPOR-like_sf"/>
</dbReference>
<dbReference type="InterPro" id="IPR052521">
    <property type="entry name" value="Cell_div_SPOR-domain"/>
</dbReference>
<reference evidence="4 5" key="1">
    <citation type="submission" date="2018-08" db="EMBL/GenBank/DDBJ databases">
        <title>Comamonas testosteroni strain SWCO2.</title>
        <authorList>
            <person name="Jiang N."/>
            <person name="Zhang X.Z."/>
        </authorList>
    </citation>
    <scope>NUCLEOTIDE SEQUENCE [LARGE SCALE GENOMIC DNA]</scope>
    <source>
        <strain evidence="4 5">SWCO2</strain>
    </source>
</reference>
<dbReference type="GO" id="GO:0042834">
    <property type="term" value="F:peptidoglycan binding"/>
    <property type="evidence" value="ECO:0007669"/>
    <property type="project" value="InterPro"/>
</dbReference>
<dbReference type="Proteomes" id="UP000261948">
    <property type="component" value="Unassembled WGS sequence"/>
</dbReference>
<dbReference type="GO" id="GO:0032153">
    <property type="term" value="C:cell division site"/>
    <property type="evidence" value="ECO:0007669"/>
    <property type="project" value="TreeGrafter"/>
</dbReference>
<dbReference type="Pfam" id="PF05036">
    <property type="entry name" value="SPOR"/>
    <property type="match status" value="1"/>
</dbReference>
<dbReference type="GO" id="GO:0030428">
    <property type="term" value="C:cell septum"/>
    <property type="evidence" value="ECO:0007669"/>
    <property type="project" value="TreeGrafter"/>
</dbReference>
<dbReference type="SUPFAM" id="SSF110997">
    <property type="entry name" value="Sporulation related repeat"/>
    <property type="match status" value="1"/>
</dbReference>
<protein>
    <submittedName>
        <fullName evidence="4">Sporulation protein</fullName>
    </submittedName>
</protein>
<dbReference type="GO" id="GO:0032506">
    <property type="term" value="P:cytokinetic process"/>
    <property type="evidence" value="ECO:0007669"/>
    <property type="project" value="TreeGrafter"/>
</dbReference>
<proteinExistence type="predicted"/>
<evidence type="ECO:0000256" key="2">
    <source>
        <dbReference type="SAM" id="Phobius"/>
    </source>
</evidence>
<dbReference type="OrthoDB" id="7063246at2"/>
<dbReference type="AlphaFoldDB" id="A0A373FFM5"/>
<keyword evidence="2" id="KW-0812">Transmembrane</keyword>
<dbReference type="PROSITE" id="PS51724">
    <property type="entry name" value="SPOR"/>
    <property type="match status" value="1"/>
</dbReference>
<feature type="region of interest" description="Disordered" evidence="1">
    <location>
        <begin position="38"/>
        <end position="152"/>
    </location>
</feature>
<feature type="compositionally biased region" description="Basic and acidic residues" evidence="1">
    <location>
        <begin position="132"/>
        <end position="152"/>
    </location>
</feature>
<name>A0A373FFM5_COMTE</name>
<evidence type="ECO:0000313" key="5">
    <source>
        <dbReference type="Proteomes" id="UP000261948"/>
    </source>
</evidence>